<proteinExistence type="inferred from homology"/>
<comment type="similarity">
    <text evidence="5">Belongs to the SAT4 family.</text>
</comment>
<accession>A0A9P9IRZ5</accession>
<protein>
    <recommendedName>
        <fullName evidence="8">Rhodopsin domain-containing protein</fullName>
    </recommendedName>
</protein>
<evidence type="ECO:0000256" key="3">
    <source>
        <dbReference type="ARBA" id="ARBA00022989"/>
    </source>
</evidence>
<evidence type="ECO:0000313" key="10">
    <source>
        <dbReference type="Proteomes" id="UP000717696"/>
    </source>
</evidence>
<comment type="subcellular location">
    <subcellularLocation>
        <location evidence="1">Membrane</location>
        <topology evidence="1">Multi-pass membrane protein</topology>
    </subcellularLocation>
</comment>
<feature type="transmembrane region" description="Helical" evidence="7">
    <location>
        <begin position="67"/>
        <end position="91"/>
    </location>
</feature>
<dbReference type="AlphaFoldDB" id="A0A9P9IRZ5"/>
<evidence type="ECO:0000259" key="8">
    <source>
        <dbReference type="Pfam" id="PF20684"/>
    </source>
</evidence>
<reference evidence="9" key="1">
    <citation type="journal article" date="2021" name="Nat. Commun.">
        <title>Genetic determinants of endophytism in the Arabidopsis root mycobiome.</title>
        <authorList>
            <person name="Mesny F."/>
            <person name="Miyauchi S."/>
            <person name="Thiergart T."/>
            <person name="Pickel B."/>
            <person name="Atanasova L."/>
            <person name="Karlsson M."/>
            <person name="Huettel B."/>
            <person name="Barry K.W."/>
            <person name="Haridas S."/>
            <person name="Chen C."/>
            <person name="Bauer D."/>
            <person name="Andreopoulos W."/>
            <person name="Pangilinan J."/>
            <person name="LaButti K."/>
            <person name="Riley R."/>
            <person name="Lipzen A."/>
            <person name="Clum A."/>
            <person name="Drula E."/>
            <person name="Henrissat B."/>
            <person name="Kohler A."/>
            <person name="Grigoriev I.V."/>
            <person name="Martin F.M."/>
            <person name="Hacquard S."/>
        </authorList>
    </citation>
    <scope>NUCLEOTIDE SEQUENCE</scope>
    <source>
        <strain evidence="9">MPI-CAGE-AT-0021</strain>
    </source>
</reference>
<evidence type="ECO:0000256" key="4">
    <source>
        <dbReference type="ARBA" id="ARBA00023136"/>
    </source>
</evidence>
<feature type="transmembrane region" description="Helical" evidence="7">
    <location>
        <begin position="233"/>
        <end position="257"/>
    </location>
</feature>
<evidence type="ECO:0000256" key="5">
    <source>
        <dbReference type="ARBA" id="ARBA00038359"/>
    </source>
</evidence>
<feature type="transmembrane region" description="Helical" evidence="7">
    <location>
        <begin position="30"/>
        <end position="55"/>
    </location>
</feature>
<dbReference type="PANTHER" id="PTHR33048">
    <property type="entry name" value="PTH11-LIKE INTEGRAL MEMBRANE PROTEIN (AFU_ORTHOLOGUE AFUA_5G11245)"/>
    <property type="match status" value="1"/>
</dbReference>
<keyword evidence="3 7" id="KW-1133">Transmembrane helix</keyword>
<dbReference type="OrthoDB" id="5378633at2759"/>
<comment type="caution">
    <text evidence="9">The sequence shown here is derived from an EMBL/GenBank/DDBJ whole genome shotgun (WGS) entry which is preliminary data.</text>
</comment>
<name>A0A9P9IRZ5_9HYPO</name>
<feature type="transmembrane region" description="Helical" evidence="7">
    <location>
        <begin position="145"/>
        <end position="169"/>
    </location>
</feature>
<evidence type="ECO:0000256" key="2">
    <source>
        <dbReference type="ARBA" id="ARBA00022692"/>
    </source>
</evidence>
<keyword evidence="4 7" id="KW-0472">Membrane</keyword>
<feature type="domain" description="Rhodopsin" evidence="8">
    <location>
        <begin position="51"/>
        <end position="294"/>
    </location>
</feature>
<feature type="transmembrane region" description="Helical" evidence="7">
    <location>
        <begin position="263"/>
        <end position="287"/>
    </location>
</feature>
<dbReference type="GO" id="GO:0016020">
    <property type="term" value="C:membrane"/>
    <property type="evidence" value="ECO:0007669"/>
    <property type="project" value="UniProtKB-SubCell"/>
</dbReference>
<dbReference type="EMBL" id="JAGMUU010000018">
    <property type="protein sequence ID" value="KAH7133068.1"/>
    <property type="molecule type" value="Genomic_DNA"/>
</dbReference>
<evidence type="ECO:0000256" key="6">
    <source>
        <dbReference type="SAM" id="MobiDB-lite"/>
    </source>
</evidence>
<dbReference type="PANTHER" id="PTHR33048:SF47">
    <property type="entry name" value="INTEGRAL MEMBRANE PROTEIN-RELATED"/>
    <property type="match status" value="1"/>
</dbReference>
<keyword evidence="10" id="KW-1185">Reference proteome</keyword>
<evidence type="ECO:0000256" key="1">
    <source>
        <dbReference type="ARBA" id="ARBA00004141"/>
    </source>
</evidence>
<evidence type="ECO:0000256" key="7">
    <source>
        <dbReference type="SAM" id="Phobius"/>
    </source>
</evidence>
<keyword evidence="2 7" id="KW-0812">Transmembrane</keyword>
<feature type="transmembrane region" description="Helical" evidence="7">
    <location>
        <begin position="111"/>
        <end position="133"/>
    </location>
</feature>
<dbReference type="InterPro" id="IPR049326">
    <property type="entry name" value="Rhodopsin_dom_fungi"/>
</dbReference>
<feature type="region of interest" description="Disordered" evidence="6">
    <location>
        <begin position="340"/>
        <end position="359"/>
    </location>
</feature>
<organism evidence="9 10">
    <name type="scientific">Dactylonectria estremocensis</name>
    <dbReference type="NCBI Taxonomy" id="1079267"/>
    <lineage>
        <taxon>Eukaryota</taxon>
        <taxon>Fungi</taxon>
        <taxon>Dikarya</taxon>
        <taxon>Ascomycota</taxon>
        <taxon>Pezizomycotina</taxon>
        <taxon>Sordariomycetes</taxon>
        <taxon>Hypocreomycetidae</taxon>
        <taxon>Hypocreales</taxon>
        <taxon>Nectriaceae</taxon>
        <taxon>Dactylonectria</taxon>
    </lineage>
</organism>
<gene>
    <name evidence="9" type="ORF">B0J13DRAFT_626087</name>
</gene>
<dbReference type="InterPro" id="IPR052337">
    <property type="entry name" value="SAT4-like"/>
</dbReference>
<evidence type="ECO:0000313" key="9">
    <source>
        <dbReference type="EMBL" id="KAH7133068.1"/>
    </source>
</evidence>
<dbReference type="Pfam" id="PF20684">
    <property type="entry name" value="Fung_rhodopsin"/>
    <property type="match status" value="1"/>
</dbReference>
<sequence>MANGKAEGIRALSANDIQKRLENYDKNYPYSVGLFVLIISFTVMVLIVLLLRWWLSWRYHGRLILEDWLMLPAAVFLCCLTANTAVGISTAGLGKHIWQMTYEEAFRVLPILYIHMPAYIISTFFTQMSILACAHRIVGHASSPWLLWLVRLGFLHWIIWLPTTLSVFLTQCLPIQSNYTLSMRFDPNTKCKSYIPVYVIVATIHVIVDFAILAVPIFLVLKLQLPVRKKVTALALSSLGFLAASCSIFRAAFAVLYSKTTDITFIASWIAICSHLEISLAIIASSLPRLRQRFSLRASTAMVALSDNNNNNNNNNNNTPSKHHEAIGLRLNTAIKHTSHHSKADPNFDNESQLSGESEKKVLNIEEDIGLAM</sequence>
<dbReference type="Proteomes" id="UP000717696">
    <property type="component" value="Unassembled WGS sequence"/>
</dbReference>
<feature type="transmembrane region" description="Helical" evidence="7">
    <location>
        <begin position="195"/>
        <end position="221"/>
    </location>
</feature>